<feature type="coiled-coil region" evidence="1">
    <location>
        <begin position="322"/>
        <end position="356"/>
    </location>
</feature>
<keyword evidence="4" id="KW-1185">Reference proteome</keyword>
<sequence length="1117" mass="127845">METKDTLSSCSDSEEQQMQQIQDKAKKSCMVYFRQLHSHLKLLSNNDLKGTRTESGFKRAFATLFGPDVETFTGTMFLNMDQLEKQLDNEEFQEIGSMDSFKIPEFRDTLIQHMESVKKSIDERALHKREYDTRVNERQMQTTEGKVDTCKALDDSLVDIESSGTESKEQDISSRSGNDAHADDANIRPIYDEEPMAKVQTTAEINVFATGQQHTEQPEFNNEEEVDQNAEQCHDTCPLPAKFTDNQTTELSNQSLESENICLKKTVAQFQKDFLRMEAHCVNLELKYQNQALKSGQHGQILNETSNKSKIKKEIDSYETINIELEHSVAKLLIENEHLNKENETLKKHYKDLYDSIKITRSKTIEQTTSLLANNADLKDQIQEKVFVIAALKNNLRKLKGNSVDTKFAKTSVLGKLVLQSLRNQSVVRQPNAFKSERPQMSKSRFASQVDVNNNLSKPVTQHYLPKRRESVFSKPDHMIASSESRNSSKNMPRFSSNDMVHNHYLDEAKKKTQERDRNSKTSVMSYARFQSTADGSKPKPRSNNQTPRSLPVSKSSCVTIMAVPKADHSKSSSSFSDSKNFVCSTCHKCVFNANHDACITKLLKEVNSHAKVPSNKTTNINKPVEQTSFAKKPERQIPKGHRFSIKKTSIVHEKTMSPRSCLRWKPTGKIFKTDGLRWVPTGKIFTSSTTKVDSEPTNGSNDDITNQFECKQTLDVSASTLNLNAAMTSDHNSSKLGIHDHNNEPSSSKLVPKVVPSADKTATSRQELELLFHHHITLLRQKHKVIDLRQQRKCDGFISRWRLRDASFQLKSDSLPHAHAQTTKTYYKHQDSRIKKAQVLKTKTSANSDKQDLPLRYQVYQGRLLASFQKDEKYEHVGQDTRSQGDTDVELVKGSETIESEVDRAVPKLAVGSSKKVAEEELDQESSKRQKTGESSELAEEPRDKEDALQIKYPIIDWEIYTEGTRKYWKIIRVGNHTEEIYTEGTRKYWKIIRVGNYTKVHHFFDDMLKAFDRDELVMLWSLVKEKFNSIEPTDDKEREIWVELKRFFEPDIDDEEWNRHLHAGREGVSIVKGNSYIDVGRKALEESSQRTRFKFKKLDDLELQLLVGVTAAALE</sequence>
<evidence type="ECO:0000313" key="4">
    <source>
        <dbReference type="Proteomes" id="UP001151760"/>
    </source>
</evidence>
<feature type="compositionally biased region" description="Basic and acidic residues" evidence="2">
    <location>
        <begin position="166"/>
        <end position="184"/>
    </location>
</feature>
<proteinExistence type="predicted"/>
<protein>
    <submittedName>
        <fullName evidence="3">Uncharacterized protein</fullName>
    </submittedName>
</protein>
<evidence type="ECO:0000256" key="1">
    <source>
        <dbReference type="SAM" id="Coils"/>
    </source>
</evidence>
<feature type="region of interest" description="Disordered" evidence="2">
    <location>
        <begin position="467"/>
        <end position="556"/>
    </location>
</feature>
<gene>
    <name evidence="3" type="ORF">Tco_0769639</name>
</gene>
<feature type="compositionally biased region" description="Polar residues" evidence="2">
    <location>
        <begin position="521"/>
        <end position="535"/>
    </location>
</feature>
<dbReference type="EMBL" id="BQNB010011163">
    <property type="protein sequence ID" value="GJS87003.1"/>
    <property type="molecule type" value="Genomic_DNA"/>
</dbReference>
<comment type="caution">
    <text evidence="3">The sequence shown here is derived from an EMBL/GenBank/DDBJ whole genome shotgun (WGS) entry which is preliminary data.</text>
</comment>
<feature type="compositionally biased region" description="Low complexity" evidence="2">
    <location>
        <begin position="746"/>
        <end position="758"/>
    </location>
</feature>
<feature type="compositionally biased region" description="Basic and acidic residues" evidence="2">
    <location>
        <begin position="926"/>
        <end position="946"/>
    </location>
</feature>
<keyword evidence="1" id="KW-0175">Coiled coil</keyword>
<name>A0ABQ4ZDK8_9ASTR</name>
<evidence type="ECO:0000313" key="3">
    <source>
        <dbReference type="EMBL" id="GJS87003.1"/>
    </source>
</evidence>
<reference evidence="3" key="2">
    <citation type="submission" date="2022-01" db="EMBL/GenBank/DDBJ databases">
        <authorList>
            <person name="Yamashiro T."/>
            <person name="Shiraishi A."/>
            <person name="Satake H."/>
            <person name="Nakayama K."/>
        </authorList>
    </citation>
    <scope>NUCLEOTIDE SEQUENCE</scope>
</reference>
<feature type="compositionally biased region" description="Basic and acidic residues" evidence="2">
    <location>
        <begin position="467"/>
        <end position="478"/>
    </location>
</feature>
<organism evidence="3 4">
    <name type="scientific">Tanacetum coccineum</name>
    <dbReference type="NCBI Taxonomy" id="301880"/>
    <lineage>
        <taxon>Eukaryota</taxon>
        <taxon>Viridiplantae</taxon>
        <taxon>Streptophyta</taxon>
        <taxon>Embryophyta</taxon>
        <taxon>Tracheophyta</taxon>
        <taxon>Spermatophyta</taxon>
        <taxon>Magnoliopsida</taxon>
        <taxon>eudicotyledons</taxon>
        <taxon>Gunneridae</taxon>
        <taxon>Pentapetalae</taxon>
        <taxon>asterids</taxon>
        <taxon>campanulids</taxon>
        <taxon>Asterales</taxon>
        <taxon>Asteraceae</taxon>
        <taxon>Asteroideae</taxon>
        <taxon>Anthemideae</taxon>
        <taxon>Anthemidinae</taxon>
        <taxon>Tanacetum</taxon>
    </lineage>
</organism>
<feature type="compositionally biased region" description="Polar residues" evidence="2">
    <location>
        <begin position="482"/>
        <end position="500"/>
    </location>
</feature>
<reference evidence="3" key="1">
    <citation type="journal article" date="2022" name="Int. J. Mol. Sci.">
        <title>Draft Genome of Tanacetum Coccineum: Genomic Comparison of Closely Related Tanacetum-Family Plants.</title>
        <authorList>
            <person name="Yamashiro T."/>
            <person name="Shiraishi A."/>
            <person name="Nakayama K."/>
            <person name="Satake H."/>
        </authorList>
    </citation>
    <scope>NUCLEOTIDE SEQUENCE</scope>
</reference>
<feature type="compositionally biased region" description="Basic and acidic residues" evidence="2">
    <location>
        <begin position="501"/>
        <end position="520"/>
    </location>
</feature>
<feature type="compositionally biased region" description="Polar residues" evidence="2">
    <location>
        <begin position="542"/>
        <end position="556"/>
    </location>
</feature>
<feature type="region of interest" description="Disordered" evidence="2">
    <location>
        <begin position="1"/>
        <end position="21"/>
    </location>
</feature>
<feature type="region of interest" description="Disordered" evidence="2">
    <location>
        <begin position="914"/>
        <end position="946"/>
    </location>
</feature>
<accession>A0ABQ4ZDK8</accession>
<dbReference type="Proteomes" id="UP001151760">
    <property type="component" value="Unassembled WGS sequence"/>
</dbReference>
<feature type="region of interest" description="Disordered" evidence="2">
    <location>
        <begin position="733"/>
        <end position="760"/>
    </location>
</feature>
<feature type="region of interest" description="Disordered" evidence="2">
    <location>
        <begin position="161"/>
        <end position="184"/>
    </location>
</feature>
<evidence type="ECO:0000256" key="2">
    <source>
        <dbReference type="SAM" id="MobiDB-lite"/>
    </source>
</evidence>